<proteinExistence type="predicted"/>
<organism evidence="3 4">
    <name type="scientific">Ammoniphilus resinae</name>
    <dbReference type="NCBI Taxonomy" id="861532"/>
    <lineage>
        <taxon>Bacteria</taxon>
        <taxon>Bacillati</taxon>
        <taxon>Bacillota</taxon>
        <taxon>Bacilli</taxon>
        <taxon>Bacillales</taxon>
        <taxon>Paenibacillaceae</taxon>
        <taxon>Aneurinibacillus group</taxon>
        <taxon>Ammoniphilus</taxon>
    </lineage>
</organism>
<protein>
    <recommendedName>
        <fullName evidence="2">SLH domain-containing protein</fullName>
    </recommendedName>
</protein>
<feature type="signal peptide" evidence="1">
    <location>
        <begin position="1"/>
        <end position="23"/>
    </location>
</feature>
<dbReference type="PROSITE" id="PS51272">
    <property type="entry name" value="SLH"/>
    <property type="match status" value="3"/>
</dbReference>
<dbReference type="EMBL" id="JAGGKT010000038">
    <property type="protein sequence ID" value="MBP1935059.1"/>
    <property type="molecule type" value="Genomic_DNA"/>
</dbReference>
<evidence type="ECO:0000256" key="1">
    <source>
        <dbReference type="SAM" id="SignalP"/>
    </source>
</evidence>
<name>A0ABS4GXQ5_9BACL</name>
<dbReference type="RefSeq" id="WP_209813020.1">
    <property type="nucleotide sequence ID" value="NZ_JAGGKT010000038.1"/>
</dbReference>
<accession>A0ABS4GXQ5</accession>
<sequence length="537" mass="59225">MKKWSHKILPALLAGTLTLSFGAAVDAKGNGNGNGNHGKAKGQAKKVEQFVKQIKFKDVDRHWAKATIELLAAKEIIKGYSDYTFQPNKPVTQLEAIAMVMNMLTQNEDLDKGDLYIGKNIPDWAKESVKLALVNDIITIDDLFQPNKPATRLFIVKMLVNALHSDLEDLDGEDIFFGDIKDLSDKEKAYLSIALMESLVQGYGDKTFKPNKPVTRAEMSLFVKRLMDKFDGDIDVDLDTDIEGTIRAIDEDDEELKINSKTYKLADDAIIKVDDKTSDLDSLEVGMKVEVVLKDGEITKVYAYTTDELANVDTKIEKLTDGEKSDDFEEAVKKGSKVSDETPDLEDETLFVVLNEETAESVDLSAIDGSQDDGDEVADELEAAIADALDEEDRVKVSFDDSDDRFVFETTNSPSDETPTLRFYGSALDELGLDSTMTEGSEGEAVAESAKITVKSDAEADGTLVVVFKDGTINEKLEVKVEEDETAEVIASKIADALEENDDIDEAYDIEVDDEVIIVTSKEAGKDLDLKIEISEK</sequence>
<dbReference type="Proteomes" id="UP001519343">
    <property type="component" value="Unassembled WGS sequence"/>
</dbReference>
<feature type="domain" description="SLH" evidence="2">
    <location>
        <begin position="115"/>
        <end position="173"/>
    </location>
</feature>
<evidence type="ECO:0000259" key="2">
    <source>
        <dbReference type="PROSITE" id="PS51272"/>
    </source>
</evidence>
<dbReference type="PANTHER" id="PTHR43308">
    <property type="entry name" value="OUTER MEMBRANE PROTEIN ALPHA-RELATED"/>
    <property type="match status" value="1"/>
</dbReference>
<comment type="caution">
    <text evidence="3">The sequence shown here is derived from an EMBL/GenBank/DDBJ whole genome shotgun (WGS) entry which is preliminary data.</text>
</comment>
<feature type="chain" id="PRO_5045049117" description="SLH domain-containing protein" evidence="1">
    <location>
        <begin position="24"/>
        <end position="537"/>
    </location>
</feature>
<dbReference type="InterPro" id="IPR001119">
    <property type="entry name" value="SLH_dom"/>
</dbReference>
<dbReference type="Pfam" id="PF00395">
    <property type="entry name" value="SLH"/>
    <property type="match status" value="2"/>
</dbReference>
<keyword evidence="4" id="KW-1185">Reference proteome</keyword>
<feature type="domain" description="SLH" evidence="2">
    <location>
        <begin position="174"/>
        <end position="237"/>
    </location>
</feature>
<dbReference type="PANTHER" id="PTHR43308:SF5">
    <property type="entry name" value="S-LAYER PROTEIN _ PEPTIDOGLYCAN ENDO-BETA-N-ACETYLGLUCOSAMINIDASE"/>
    <property type="match status" value="1"/>
</dbReference>
<feature type="domain" description="SLH" evidence="2">
    <location>
        <begin position="51"/>
        <end position="114"/>
    </location>
</feature>
<dbReference type="InterPro" id="IPR051465">
    <property type="entry name" value="Cell_Envelope_Struct_Comp"/>
</dbReference>
<gene>
    <name evidence="3" type="ORF">J2Z37_005079</name>
</gene>
<keyword evidence="1" id="KW-0732">Signal</keyword>
<evidence type="ECO:0000313" key="3">
    <source>
        <dbReference type="EMBL" id="MBP1935059.1"/>
    </source>
</evidence>
<reference evidence="3 4" key="1">
    <citation type="submission" date="2021-03" db="EMBL/GenBank/DDBJ databases">
        <title>Genomic Encyclopedia of Type Strains, Phase IV (KMG-IV): sequencing the most valuable type-strain genomes for metagenomic binning, comparative biology and taxonomic classification.</title>
        <authorList>
            <person name="Goeker M."/>
        </authorList>
    </citation>
    <scope>NUCLEOTIDE SEQUENCE [LARGE SCALE GENOMIC DNA]</scope>
    <source>
        <strain evidence="3 4">DSM 24738</strain>
    </source>
</reference>
<evidence type="ECO:0000313" key="4">
    <source>
        <dbReference type="Proteomes" id="UP001519343"/>
    </source>
</evidence>